<gene>
    <name evidence="1" type="ORF">LCGC14_0975580</name>
</gene>
<organism evidence="1">
    <name type="scientific">marine sediment metagenome</name>
    <dbReference type="NCBI Taxonomy" id="412755"/>
    <lineage>
        <taxon>unclassified sequences</taxon>
        <taxon>metagenomes</taxon>
        <taxon>ecological metagenomes</taxon>
    </lineage>
</organism>
<evidence type="ECO:0000313" key="1">
    <source>
        <dbReference type="EMBL" id="KKN16449.1"/>
    </source>
</evidence>
<name>A0A0F9NES7_9ZZZZ</name>
<protein>
    <submittedName>
        <fullName evidence="1">Uncharacterized protein</fullName>
    </submittedName>
</protein>
<dbReference type="AlphaFoldDB" id="A0A0F9NES7"/>
<accession>A0A0F9NES7</accession>
<comment type="caution">
    <text evidence="1">The sequence shown here is derived from an EMBL/GenBank/DDBJ whole genome shotgun (WGS) entry which is preliminary data.</text>
</comment>
<dbReference type="EMBL" id="LAZR01003612">
    <property type="protein sequence ID" value="KKN16449.1"/>
    <property type="molecule type" value="Genomic_DNA"/>
</dbReference>
<sequence>MLSANEIAVGLVTQAKMLPLGDPRAKQLLDAAGRIMGAQLTGRRQR</sequence>
<reference evidence="1" key="1">
    <citation type="journal article" date="2015" name="Nature">
        <title>Complex archaea that bridge the gap between prokaryotes and eukaryotes.</title>
        <authorList>
            <person name="Spang A."/>
            <person name="Saw J.H."/>
            <person name="Jorgensen S.L."/>
            <person name="Zaremba-Niedzwiedzka K."/>
            <person name="Martijn J."/>
            <person name="Lind A.E."/>
            <person name="van Eijk R."/>
            <person name="Schleper C."/>
            <person name="Guy L."/>
            <person name="Ettema T.J."/>
        </authorList>
    </citation>
    <scope>NUCLEOTIDE SEQUENCE</scope>
</reference>
<proteinExistence type="predicted"/>